<dbReference type="Gene3D" id="1.25.10.10">
    <property type="entry name" value="Leucine-rich Repeat Variant"/>
    <property type="match status" value="1"/>
</dbReference>
<accession>A0A420FFH0</accession>
<reference evidence="2 3" key="1">
    <citation type="submission" date="2016-07" db="EMBL/GenBank/DDBJ databases">
        <title>Genome analysis of Sphingobacterium siyangense T12B17.</title>
        <authorList>
            <person name="Xu D."/>
            <person name="Su Y."/>
            <person name="Zheng S."/>
        </authorList>
    </citation>
    <scope>NUCLEOTIDE SEQUENCE [LARGE SCALE GENOMIC DNA]</scope>
    <source>
        <strain evidence="2 3">T12B17</strain>
    </source>
</reference>
<organism evidence="2 3">
    <name type="scientific">Sphingobacterium siyangense</name>
    <dbReference type="NCBI Taxonomy" id="459529"/>
    <lineage>
        <taxon>Bacteria</taxon>
        <taxon>Pseudomonadati</taxon>
        <taxon>Bacteroidota</taxon>
        <taxon>Sphingobacteriia</taxon>
        <taxon>Sphingobacteriales</taxon>
        <taxon>Sphingobacteriaceae</taxon>
        <taxon>Sphingobacterium</taxon>
    </lineage>
</organism>
<gene>
    <name evidence="2" type="ORF">BCY89_16185</name>
</gene>
<keyword evidence="1" id="KW-1133">Transmembrane helix</keyword>
<proteinExistence type="predicted"/>
<keyword evidence="1" id="KW-0812">Transmembrane</keyword>
<dbReference type="AlphaFoldDB" id="A0A420FFH0"/>
<keyword evidence="3" id="KW-1185">Reference proteome</keyword>
<dbReference type="Proteomes" id="UP000286402">
    <property type="component" value="Unassembled WGS sequence"/>
</dbReference>
<evidence type="ECO:0000313" key="3">
    <source>
        <dbReference type="Proteomes" id="UP000286402"/>
    </source>
</evidence>
<dbReference type="InterPro" id="IPR011989">
    <property type="entry name" value="ARM-like"/>
</dbReference>
<evidence type="ECO:0000256" key="1">
    <source>
        <dbReference type="SAM" id="Phobius"/>
    </source>
</evidence>
<protein>
    <recommendedName>
        <fullName evidence="4">HEAT repeat protein</fullName>
    </recommendedName>
</protein>
<dbReference type="InterPro" id="IPR016024">
    <property type="entry name" value="ARM-type_fold"/>
</dbReference>
<sequence>MYYDFYLYYLSYLSSLYNGYPLIIRMTLLMVMLLAVITLCGILRLLFIGYKINREERRKNKTKQHFEEKLDFVMRNKANYDVEEIQALLDYDVSKVKKWKWELVTDLVLSVKNTVEKASALNVINYKNCLEALGLTRFWEKRMRVATIDRRREVLQIVGEIDNGVNSGVLSKSTFHKDIQLRKAARDLYTSQDTYNPFRFMEENFDEAFTQLDKLRLHATLIKKSNEGKLPNLLRWINNSKNPNYIIFVLREIGFFKQYEASATLLTLLDKQENKDVRAQIVITLGELDYFECAPVLIDRFALENSSVREAIIKALGGLRDEHTLAFLVETYQSTADVNIKLLVARSIKCHGEQGKQKLHQLKEDARSGTKEKEHLLLDQVFSENIFVSA</sequence>
<dbReference type="Pfam" id="PF13646">
    <property type="entry name" value="HEAT_2"/>
    <property type="match status" value="1"/>
</dbReference>
<name>A0A420FFH0_9SPHI</name>
<evidence type="ECO:0000313" key="2">
    <source>
        <dbReference type="EMBL" id="RKF31707.1"/>
    </source>
</evidence>
<dbReference type="SUPFAM" id="SSF48371">
    <property type="entry name" value="ARM repeat"/>
    <property type="match status" value="1"/>
</dbReference>
<evidence type="ECO:0008006" key="4">
    <source>
        <dbReference type="Google" id="ProtNLM"/>
    </source>
</evidence>
<comment type="caution">
    <text evidence="2">The sequence shown here is derived from an EMBL/GenBank/DDBJ whole genome shotgun (WGS) entry which is preliminary data.</text>
</comment>
<dbReference type="EMBL" id="MCAQ01000028">
    <property type="protein sequence ID" value="RKF31707.1"/>
    <property type="molecule type" value="Genomic_DNA"/>
</dbReference>
<feature type="transmembrane region" description="Helical" evidence="1">
    <location>
        <begin position="20"/>
        <end position="47"/>
    </location>
</feature>
<keyword evidence="1" id="KW-0472">Membrane</keyword>
<dbReference type="RefSeq" id="WP_120335947.1">
    <property type="nucleotide sequence ID" value="NZ_MCAQ01000028.1"/>
</dbReference>